<comment type="catalytic activity">
    <reaction evidence="6">
        <text>D-tagatofuranose 6-phosphate + ATP = D-tagatofuranose 1,6-bisphosphate + ADP + H(+)</text>
        <dbReference type="Rhea" id="RHEA:12420"/>
        <dbReference type="ChEBI" id="CHEBI:15378"/>
        <dbReference type="ChEBI" id="CHEBI:30616"/>
        <dbReference type="ChEBI" id="CHEBI:58694"/>
        <dbReference type="ChEBI" id="CHEBI:58695"/>
        <dbReference type="ChEBI" id="CHEBI:456216"/>
        <dbReference type="EC" id="2.7.1.144"/>
    </reaction>
</comment>
<keyword evidence="4" id="KW-0418">Kinase</keyword>
<dbReference type="PIRSF" id="PIRSF000535">
    <property type="entry name" value="1PFK/6PFK/LacC"/>
    <property type="match status" value="1"/>
</dbReference>
<evidence type="ECO:0000259" key="7">
    <source>
        <dbReference type="Pfam" id="PF00294"/>
    </source>
</evidence>
<dbReference type="GO" id="GO:2001059">
    <property type="term" value="P:D-tagatose 6-phosphate catabolic process"/>
    <property type="evidence" value="ECO:0007669"/>
    <property type="project" value="UniProtKB-UniPathway"/>
</dbReference>
<dbReference type="GO" id="GO:0005829">
    <property type="term" value="C:cytosol"/>
    <property type="evidence" value="ECO:0007669"/>
    <property type="project" value="TreeGrafter"/>
</dbReference>
<dbReference type="EMBL" id="CP013023">
    <property type="protein sequence ID" value="ANF98543.1"/>
    <property type="molecule type" value="Genomic_DNA"/>
</dbReference>
<organism evidence="8 9">
    <name type="scientific">Paenibacillus bovis</name>
    <dbReference type="NCBI Taxonomy" id="1616788"/>
    <lineage>
        <taxon>Bacteria</taxon>
        <taxon>Bacillati</taxon>
        <taxon>Bacillota</taxon>
        <taxon>Bacilli</taxon>
        <taxon>Bacillales</taxon>
        <taxon>Paenibacillaceae</taxon>
        <taxon>Paenibacillus</taxon>
    </lineage>
</organism>
<dbReference type="RefSeq" id="WP_060536572.1">
    <property type="nucleotide sequence ID" value="NZ_CP013023.1"/>
</dbReference>
<dbReference type="Proteomes" id="UP000078148">
    <property type="component" value="Chromosome"/>
</dbReference>
<reference evidence="8 9" key="2">
    <citation type="journal article" date="2016" name="Int. J. Syst. Evol. Microbiol.">
        <title>Paenibacillus bovis sp. nov., isolated from raw yak (Bos grunniens) milk.</title>
        <authorList>
            <person name="Gao C."/>
            <person name="Han J."/>
            <person name="Liu Z."/>
            <person name="Xu X."/>
            <person name="Hang F."/>
            <person name="Wu Z."/>
        </authorList>
    </citation>
    <scope>NUCLEOTIDE SEQUENCE [LARGE SCALE GENOMIC DNA]</scope>
    <source>
        <strain evidence="8 9">BD3526</strain>
    </source>
</reference>
<dbReference type="AlphaFoldDB" id="A0A172ZLW6"/>
<dbReference type="GO" id="GO:0008443">
    <property type="term" value="F:phosphofructokinase activity"/>
    <property type="evidence" value="ECO:0007669"/>
    <property type="project" value="TreeGrafter"/>
</dbReference>
<dbReference type="CDD" id="cd01164">
    <property type="entry name" value="FruK_PfkB_like"/>
    <property type="match status" value="1"/>
</dbReference>
<dbReference type="GO" id="GO:0044281">
    <property type="term" value="P:small molecule metabolic process"/>
    <property type="evidence" value="ECO:0007669"/>
    <property type="project" value="UniProtKB-ARBA"/>
</dbReference>
<comment type="similarity">
    <text evidence="1">Belongs to the carbohydrate kinase pfkB family.</text>
</comment>
<dbReference type="PANTHER" id="PTHR46566:SF2">
    <property type="entry name" value="ATP-DEPENDENT 6-PHOSPHOFRUCTOKINASE ISOZYME 2"/>
    <property type="match status" value="1"/>
</dbReference>
<reference evidence="9" key="1">
    <citation type="submission" date="2015-10" db="EMBL/GenBank/DDBJ databases">
        <title>Genome of Paenibacillus bovis sp. nov.</title>
        <authorList>
            <person name="Wu Z."/>
            <person name="Gao C."/>
            <person name="Liu Z."/>
            <person name="Zheng H."/>
        </authorList>
    </citation>
    <scope>NUCLEOTIDE SEQUENCE [LARGE SCALE GENOMIC DNA]</scope>
    <source>
        <strain evidence="9">BD3526</strain>
    </source>
</reference>
<keyword evidence="9" id="KW-1185">Reference proteome</keyword>
<evidence type="ECO:0000256" key="5">
    <source>
        <dbReference type="ARBA" id="ARBA00022840"/>
    </source>
</evidence>
<dbReference type="STRING" id="1616788.AR543_22805"/>
<evidence type="ECO:0000256" key="2">
    <source>
        <dbReference type="ARBA" id="ARBA00022679"/>
    </source>
</evidence>
<keyword evidence="2 6" id="KW-0808">Transferase</keyword>
<dbReference type="Pfam" id="PF00294">
    <property type="entry name" value="PfkB"/>
    <property type="match status" value="1"/>
</dbReference>
<dbReference type="InterPro" id="IPR017583">
    <property type="entry name" value="Tagatose/fructose_Pkinase"/>
</dbReference>
<keyword evidence="6" id="KW-0423">Lactose metabolism</keyword>
<evidence type="ECO:0000313" key="8">
    <source>
        <dbReference type="EMBL" id="ANF98543.1"/>
    </source>
</evidence>
<name>A0A172ZLW6_9BACL</name>
<dbReference type="GO" id="GO:0005988">
    <property type="term" value="P:lactose metabolic process"/>
    <property type="evidence" value="ECO:0007669"/>
    <property type="project" value="UniProtKB-KW"/>
</dbReference>
<feature type="domain" description="Carbohydrate kinase PfkB" evidence="7">
    <location>
        <begin position="34"/>
        <end position="294"/>
    </location>
</feature>
<keyword evidence="3 6" id="KW-0547">Nucleotide-binding</keyword>
<gene>
    <name evidence="8" type="ORF">AR543_22805</name>
</gene>
<dbReference type="Gene3D" id="3.40.1190.20">
    <property type="match status" value="1"/>
</dbReference>
<proteinExistence type="inferred from homology"/>
<dbReference type="EC" id="2.7.1.144" evidence="6"/>
<evidence type="ECO:0000256" key="3">
    <source>
        <dbReference type="ARBA" id="ARBA00022741"/>
    </source>
</evidence>
<protein>
    <recommendedName>
        <fullName evidence="6">Tagatose-6-phosphate kinase</fullName>
        <ecNumber evidence="6">2.7.1.144</ecNumber>
    </recommendedName>
</protein>
<dbReference type="SUPFAM" id="SSF53613">
    <property type="entry name" value="Ribokinase-like"/>
    <property type="match status" value="1"/>
</dbReference>
<dbReference type="GO" id="GO:0005524">
    <property type="term" value="F:ATP binding"/>
    <property type="evidence" value="ECO:0007669"/>
    <property type="project" value="UniProtKB-KW"/>
</dbReference>
<evidence type="ECO:0000256" key="1">
    <source>
        <dbReference type="ARBA" id="ARBA00005380"/>
    </source>
</evidence>
<comment type="pathway">
    <text evidence="6">Carbohydrate metabolism; D-tagatose 6-phosphate degradation; D-glyceraldehyde 3-phosphate and glycerone phosphate from D-tagatose 6-phosphate: step 1/2.</text>
</comment>
<accession>A0A172ZLW6</accession>
<dbReference type="NCBIfam" id="TIGR03168">
    <property type="entry name" value="1-PFK"/>
    <property type="match status" value="1"/>
</dbReference>
<dbReference type="InterPro" id="IPR029056">
    <property type="entry name" value="Ribokinase-like"/>
</dbReference>
<evidence type="ECO:0000313" key="9">
    <source>
        <dbReference type="Proteomes" id="UP000078148"/>
    </source>
</evidence>
<dbReference type="InterPro" id="IPR011611">
    <property type="entry name" value="PfkB_dom"/>
</dbReference>
<sequence length="315" mass="32973">MITTVTLNAALDIIYQIPSLQMNHVHRVPGLTLPGGKGVNAARVIRQLGEPVTAAGFAAGYNGQKMQHLLARAQVDCQFTEADGETRLAITILEQQEQTQTELIEPGPLVTAVQIEQLCRTLETLARQSDWVLFSGSLPQGCPEELYAQLIGIAHDCGARTALDSSGAALHHGIGAAPDLIKPNAQEACDWAGIATGGLPPSPEQLRQALTAMLDHGSTMATISLGADGAVAAERETGRFYRIRVPELQITSALGSGDAMAAGMVTAASRGGSFVDMLRLGSSCGSACALQPAAGMIDLDDVQRIGTQIQITPEA</sequence>
<evidence type="ECO:0000256" key="6">
    <source>
        <dbReference type="PIRNR" id="PIRNR000535"/>
    </source>
</evidence>
<dbReference type="PANTHER" id="PTHR46566">
    <property type="entry name" value="1-PHOSPHOFRUCTOKINASE-RELATED"/>
    <property type="match status" value="1"/>
</dbReference>
<evidence type="ECO:0000256" key="4">
    <source>
        <dbReference type="ARBA" id="ARBA00022777"/>
    </source>
</evidence>
<dbReference type="KEGG" id="pbv:AR543_22805"/>
<keyword evidence="5 6" id="KW-0067">ATP-binding</keyword>
<dbReference type="GO" id="GO:0009024">
    <property type="term" value="F:tagatose-6-phosphate kinase activity"/>
    <property type="evidence" value="ECO:0007669"/>
    <property type="project" value="UniProtKB-EC"/>
</dbReference>
<dbReference type="GO" id="GO:0016052">
    <property type="term" value="P:carbohydrate catabolic process"/>
    <property type="evidence" value="ECO:0007669"/>
    <property type="project" value="UniProtKB-ARBA"/>
</dbReference>
<comment type="similarity">
    <text evidence="6">Belongs to the carbohydrate kinase PfkB family. LacC subfamily.</text>
</comment>
<dbReference type="OrthoDB" id="9801219at2"/>
<dbReference type="FunFam" id="3.40.1190.20:FF:000001">
    <property type="entry name" value="Phosphofructokinase"/>
    <property type="match status" value="1"/>
</dbReference>
<dbReference type="UniPathway" id="UPA00704">
    <property type="reaction ID" value="UER00715"/>
</dbReference>